<dbReference type="InterPro" id="IPR043502">
    <property type="entry name" value="DNA/RNA_pol_sf"/>
</dbReference>
<evidence type="ECO:0000313" key="6">
    <source>
        <dbReference type="Proteomes" id="UP000275078"/>
    </source>
</evidence>
<sequence length="724" mass="81902">MEADQLFTSLCESLGLTIKTAKNQTGTRVEFAGFLLDSASMRVTLSTSKHEKALTLLHQALQLHSDSTKPCSFTLSELQHLTGYLQFIARIVPGGQLHLRHLYSAQAWFPTRLPQHICNRRRITTNMRHELEWWFTLLSASTWTGISLELPVIRSEIHIWTDAASTIGIGGYYIAGTWQTPSVFTDFSQLSPPPHCILARNAFSERPNLKLRKALRIRLHSTTNQERQPTINLLELFAIFRTLELWGDQFRDHSVHFHCDNLVVVNCILRQTTRSSDALFIRYLRTLLARAASLNLSIQCHWLPSSANNIFFLPPAYSRLQYLMSPLSRSHFSSPSLNHNHPPRRWLDLILSQTHMSAATAIILWQSLAPSTRHGYLTGLFSYLDFCQTRRFDTPIPATTTLLLHWLTALASSRSRQASTIQAYLTGVKSHHIDLGLHVTVFDSDLIRRFLRGINNHLPQTIPTQLRREGDLRYRRPILKEDLQTILDSLTTLLPNEPATLGLKAVFSLAWTGFCRIGEITYERKDLVNTSPDEFASKHLVRRSITFEPTPNALSSRTLTGMRITFPSTKTSFLRPIERWIAAVGGPYCPVHLMAEYFCHNSRALSEPLFFASGNPPMPFTRQHVVKILQQFHHSFNGHSFRRGAATWAAQIGLSEADIQSLGRWASATSARRYIEESPQQSLALSSRFQTSIGLFSSTSSVVPSRSPLEKTGVRSVSRPPPGL</sequence>
<dbReference type="PROSITE" id="PS51900">
    <property type="entry name" value="CB"/>
    <property type="match status" value="1"/>
</dbReference>
<dbReference type="SUPFAM" id="SSF56349">
    <property type="entry name" value="DNA breaking-rejoining enzymes"/>
    <property type="match status" value="1"/>
</dbReference>
<dbReference type="InterPro" id="IPR011010">
    <property type="entry name" value="DNA_brk_join_enz"/>
</dbReference>
<dbReference type="GO" id="GO:0006310">
    <property type="term" value="P:DNA recombination"/>
    <property type="evidence" value="ECO:0007669"/>
    <property type="project" value="UniProtKB-KW"/>
</dbReference>
<keyword evidence="1" id="KW-0238">DNA-binding</keyword>
<dbReference type="CDD" id="cd09275">
    <property type="entry name" value="RNase_HI_RT_DIRS1"/>
    <property type="match status" value="1"/>
</dbReference>
<evidence type="ECO:0000256" key="3">
    <source>
        <dbReference type="SAM" id="MobiDB-lite"/>
    </source>
</evidence>
<evidence type="ECO:0000259" key="4">
    <source>
        <dbReference type="PROSITE" id="PS51900"/>
    </source>
</evidence>
<dbReference type="PANTHER" id="PTHR34605">
    <property type="entry name" value="PHAGE_INTEGRASE DOMAIN-CONTAINING PROTEIN"/>
    <property type="match status" value="1"/>
</dbReference>
<dbReference type="SUPFAM" id="SSF47823">
    <property type="entry name" value="lambda integrase-like, N-terminal domain"/>
    <property type="match status" value="1"/>
</dbReference>
<dbReference type="GO" id="GO:0003677">
    <property type="term" value="F:DNA binding"/>
    <property type="evidence" value="ECO:0007669"/>
    <property type="project" value="UniProtKB-KW"/>
</dbReference>
<evidence type="ECO:0000256" key="1">
    <source>
        <dbReference type="ARBA" id="ARBA00023125"/>
    </source>
</evidence>
<dbReference type="PANTHER" id="PTHR34605:SF3">
    <property type="entry name" value="P CELL-TYPE AGGLUTINATION PROTEIN MAP4-LIKE-RELATED"/>
    <property type="match status" value="1"/>
</dbReference>
<dbReference type="GO" id="GO:0015074">
    <property type="term" value="P:DNA integration"/>
    <property type="evidence" value="ECO:0007669"/>
    <property type="project" value="InterPro"/>
</dbReference>
<name>A0A3N4HSJ5_ASCIM</name>
<dbReference type="InterPro" id="IPR044068">
    <property type="entry name" value="CB"/>
</dbReference>
<dbReference type="STRING" id="1160509.A0A3N4HSJ5"/>
<keyword evidence="6" id="KW-1185">Reference proteome</keyword>
<dbReference type="Proteomes" id="UP000275078">
    <property type="component" value="Unassembled WGS sequence"/>
</dbReference>
<protein>
    <recommendedName>
        <fullName evidence="4">Core-binding (CB) domain-containing protein</fullName>
    </recommendedName>
</protein>
<proteinExistence type="predicted"/>
<dbReference type="AlphaFoldDB" id="A0A3N4HSJ5"/>
<dbReference type="EMBL" id="ML119737">
    <property type="protein sequence ID" value="RPA76815.1"/>
    <property type="molecule type" value="Genomic_DNA"/>
</dbReference>
<dbReference type="OrthoDB" id="5149081at2759"/>
<gene>
    <name evidence="5" type="ORF">BJ508DRAFT_310757</name>
</gene>
<keyword evidence="2" id="KW-0233">DNA recombination</keyword>
<organism evidence="5 6">
    <name type="scientific">Ascobolus immersus RN42</name>
    <dbReference type="NCBI Taxonomy" id="1160509"/>
    <lineage>
        <taxon>Eukaryota</taxon>
        <taxon>Fungi</taxon>
        <taxon>Dikarya</taxon>
        <taxon>Ascomycota</taxon>
        <taxon>Pezizomycotina</taxon>
        <taxon>Pezizomycetes</taxon>
        <taxon>Pezizales</taxon>
        <taxon>Ascobolaceae</taxon>
        <taxon>Ascobolus</taxon>
    </lineage>
</organism>
<dbReference type="InterPro" id="IPR013762">
    <property type="entry name" value="Integrase-like_cat_sf"/>
</dbReference>
<evidence type="ECO:0000256" key="2">
    <source>
        <dbReference type="ARBA" id="ARBA00023172"/>
    </source>
</evidence>
<feature type="domain" description="Core-binding (CB)" evidence="4">
    <location>
        <begin position="356"/>
        <end position="436"/>
    </location>
</feature>
<accession>A0A3N4HSJ5</accession>
<dbReference type="Gene3D" id="1.10.443.10">
    <property type="entry name" value="Intergrase catalytic core"/>
    <property type="match status" value="1"/>
</dbReference>
<evidence type="ECO:0000313" key="5">
    <source>
        <dbReference type="EMBL" id="RPA76815.1"/>
    </source>
</evidence>
<reference evidence="5 6" key="1">
    <citation type="journal article" date="2018" name="Nat. Ecol. Evol.">
        <title>Pezizomycetes genomes reveal the molecular basis of ectomycorrhizal truffle lifestyle.</title>
        <authorList>
            <person name="Murat C."/>
            <person name="Payen T."/>
            <person name="Noel B."/>
            <person name="Kuo A."/>
            <person name="Morin E."/>
            <person name="Chen J."/>
            <person name="Kohler A."/>
            <person name="Krizsan K."/>
            <person name="Balestrini R."/>
            <person name="Da Silva C."/>
            <person name="Montanini B."/>
            <person name="Hainaut M."/>
            <person name="Levati E."/>
            <person name="Barry K.W."/>
            <person name="Belfiori B."/>
            <person name="Cichocki N."/>
            <person name="Clum A."/>
            <person name="Dockter R.B."/>
            <person name="Fauchery L."/>
            <person name="Guy J."/>
            <person name="Iotti M."/>
            <person name="Le Tacon F."/>
            <person name="Lindquist E.A."/>
            <person name="Lipzen A."/>
            <person name="Malagnac F."/>
            <person name="Mello A."/>
            <person name="Molinier V."/>
            <person name="Miyauchi S."/>
            <person name="Poulain J."/>
            <person name="Riccioni C."/>
            <person name="Rubini A."/>
            <person name="Sitrit Y."/>
            <person name="Splivallo R."/>
            <person name="Traeger S."/>
            <person name="Wang M."/>
            <person name="Zifcakova L."/>
            <person name="Wipf D."/>
            <person name="Zambonelli A."/>
            <person name="Paolocci F."/>
            <person name="Nowrousian M."/>
            <person name="Ottonello S."/>
            <person name="Baldrian P."/>
            <person name="Spatafora J.W."/>
            <person name="Henrissat B."/>
            <person name="Nagy L.G."/>
            <person name="Aury J.M."/>
            <person name="Wincker P."/>
            <person name="Grigoriev I.V."/>
            <person name="Bonfante P."/>
            <person name="Martin F.M."/>
        </authorList>
    </citation>
    <scope>NUCLEOTIDE SEQUENCE [LARGE SCALE GENOMIC DNA]</scope>
    <source>
        <strain evidence="5 6">RN42</strain>
    </source>
</reference>
<dbReference type="Gene3D" id="1.10.150.130">
    <property type="match status" value="1"/>
</dbReference>
<dbReference type="SUPFAM" id="SSF56672">
    <property type="entry name" value="DNA/RNA polymerases"/>
    <property type="match status" value="1"/>
</dbReference>
<feature type="region of interest" description="Disordered" evidence="3">
    <location>
        <begin position="702"/>
        <end position="724"/>
    </location>
</feature>
<dbReference type="InterPro" id="IPR010998">
    <property type="entry name" value="Integrase_recombinase_N"/>
</dbReference>
<dbReference type="InterPro" id="IPR052925">
    <property type="entry name" value="Phage_Integrase-like_Recomb"/>
</dbReference>